<dbReference type="Proteomes" id="UP000789739">
    <property type="component" value="Unassembled WGS sequence"/>
</dbReference>
<dbReference type="EMBL" id="CAJVPI010001835">
    <property type="protein sequence ID" value="CAG8628218.1"/>
    <property type="molecule type" value="Genomic_DNA"/>
</dbReference>
<dbReference type="AlphaFoldDB" id="A0A9N9GQX7"/>
<keyword evidence="3" id="KW-1185">Reference proteome</keyword>
<reference evidence="2" key="1">
    <citation type="submission" date="2021-06" db="EMBL/GenBank/DDBJ databases">
        <authorList>
            <person name="Kallberg Y."/>
            <person name="Tangrot J."/>
            <person name="Rosling A."/>
        </authorList>
    </citation>
    <scope>NUCLEOTIDE SEQUENCE</scope>
    <source>
        <strain evidence="2">BR232B</strain>
    </source>
</reference>
<dbReference type="OrthoDB" id="2442347at2759"/>
<feature type="region of interest" description="Disordered" evidence="1">
    <location>
        <begin position="1"/>
        <end position="45"/>
    </location>
</feature>
<evidence type="ECO:0000313" key="3">
    <source>
        <dbReference type="Proteomes" id="UP000789739"/>
    </source>
</evidence>
<comment type="caution">
    <text evidence="2">The sequence shown here is derived from an EMBL/GenBank/DDBJ whole genome shotgun (WGS) entry which is preliminary data.</text>
</comment>
<protein>
    <submittedName>
        <fullName evidence="2">8351_t:CDS:1</fullName>
    </submittedName>
</protein>
<proteinExistence type="predicted"/>
<gene>
    <name evidence="2" type="ORF">PBRASI_LOCUS9101</name>
</gene>
<name>A0A9N9GQX7_9GLOM</name>
<sequence length="647" mass="74811">NKSSTRFTPKRTSQKTAYPAITNEDDQHSSGGFVSAKEGNNNHDKSHNVQLAEINNIYRTIPNLYQLVELCLDESTTGRGDYLVCKAIIHPEELEKVCNMLVPGSYRSVSDIQFNKLADVDIQLVGCYGNCKIISKLLLQNNVIDKDRYEKFIKGEQTLATGLYLLIIDSDMNLQQSQETTVAASTKFGLVILWLEKQFYDEKEILTNATNLHRFLTQLTDHQICLMSEEDLRNFSFSVNTSANRIVDIKVQKQEKGVLVGDGFKIKIPELAICNGDPSKAFIIESNTLQFLAIVRNISESKTSSETMTEKFNSSNEFQKFLKKKLNEEHYALSLSDLMMDELVILIKDGLDKPDFLVTYDNQISKLIKQRDEKINKYKKEVNQWVLSALENYDIYFEKKILSVNSSSIKDNSELKKVYAGHAEICKDMETKILQIDRKEWKALKYEFYNKREQQTSSSQVKWYEINSDRVTSSVTAFINSKTGVEGIDNISDANFVADLVRTAKENVIVKLRKEYQQWKDNGNINKKLEECWRPHIQKMSEDGNFFKYKEKTSHIDKVETEKLKKKLESMYSIGEKMFVKKVQHRKSNQYEFQYVIEVVKPSLCELMILELPSSYIRLKANVNYTITSLLNACRKFLYINARFEIR</sequence>
<feature type="non-terminal residue" evidence="2">
    <location>
        <position position="1"/>
    </location>
</feature>
<organism evidence="2 3">
    <name type="scientific">Paraglomus brasilianum</name>
    <dbReference type="NCBI Taxonomy" id="144538"/>
    <lineage>
        <taxon>Eukaryota</taxon>
        <taxon>Fungi</taxon>
        <taxon>Fungi incertae sedis</taxon>
        <taxon>Mucoromycota</taxon>
        <taxon>Glomeromycotina</taxon>
        <taxon>Glomeromycetes</taxon>
        <taxon>Paraglomerales</taxon>
        <taxon>Paraglomeraceae</taxon>
        <taxon>Paraglomus</taxon>
    </lineage>
</organism>
<evidence type="ECO:0000256" key="1">
    <source>
        <dbReference type="SAM" id="MobiDB-lite"/>
    </source>
</evidence>
<evidence type="ECO:0000313" key="2">
    <source>
        <dbReference type="EMBL" id="CAG8628218.1"/>
    </source>
</evidence>
<accession>A0A9N9GQX7</accession>